<sequence length="104" mass="11451">MRCHFRTCLVSIGLLVLSACSEPGIPTIAKVSTKKLPDGKITIEGTEYRLKRAIALNGRKKGEEVWAIVVTGETYSCTTATQAGCEFTLVRAKKKQRAERDMGY</sequence>
<feature type="chain" id="PRO_5011487987" evidence="1">
    <location>
        <begin position="22"/>
        <end position="104"/>
    </location>
</feature>
<accession>A0A1I6GND7</accession>
<dbReference type="AlphaFoldDB" id="A0A1I6GND7"/>
<dbReference type="EMBL" id="FOYO01000001">
    <property type="protein sequence ID" value="SFR43629.1"/>
    <property type="molecule type" value="Genomic_DNA"/>
</dbReference>
<name>A0A1I6GND7_9RHOB</name>
<keyword evidence="3" id="KW-1185">Reference proteome</keyword>
<dbReference type="Proteomes" id="UP000199658">
    <property type="component" value="Unassembled WGS sequence"/>
</dbReference>
<organism evidence="2 3">
    <name type="scientific">Litoreibacter janthinus</name>
    <dbReference type="NCBI Taxonomy" id="670154"/>
    <lineage>
        <taxon>Bacteria</taxon>
        <taxon>Pseudomonadati</taxon>
        <taxon>Pseudomonadota</taxon>
        <taxon>Alphaproteobacteria</taxon>
        <taxon>Rhodobacterales</taxon>
        <taxon>Roseobacteraceae</taxon>
        <taxon>Litoreibacter</taxon>
    </lineage>
</organism>
<evidence type="ECO:0000313" key="2">
    <source>
        <dbReference type="EMBL" id="SFR43629.1"/>
    </source>
</evidence>
<proteinExistence type="predicted"/>
<protein>
    <submittedName>
        <fullName evidence="2">Uncharacterized protein</fullName>
    </submittedName>
</protein>
<evidence type="ECO:0000313" key="3">
    <source>
        <dbReference type="Proteomes" id="UP000199658"/>
    </source>
</evidence>
<evidence type="ECO:0000256" key="1">
    <source>
        <dbReference type="SAM" id="SignalP"/>
    </source>
</evidence>
<keyword evidence="1" id="KW-0732">Signal</keyword>
<feature type="signal peptide" evidence="1">
    <location>
        <begin position="1"/>
        <end position="21"/>
    </location>
</feature>
<gene>
    <name evidence="2" type="ORF">SAMN04488002_1744</name>
</gene>
<reference evidence="3" key="1">
    <citation type="submission" date="2016-10" db="EMBL/GenBank/DDBJ databases">
        <authorList>
            <person name="Varghese N."/>
            <person name="Submissions S."/>
        </authorList>
    </citation>
    <scope>NUCLEOTIDE SEQUENCE [LARGE SCALE GENOMIC DNA]</scope>
    <source>
        <strain evidence="3">DSM 26921</strain>
    </source>
</reference>
<dbReference type="PROSITE" id="PS51257">
    <property type="entry name" value="PROKAR_LIPOPROTEIN"/>
    <property type="match status" value="1"/>
</dbReference>